<name>A0A1E1W143_PECGO</name>
<evidence type="ECO:0000259" key="18">
    <source>
        <dbReference type="Pfam" id="PF13733"/>
    </source>
</evidence>
<keyword evidence="9 16" id="KW-0735">Signal-anchor</keyword>
<keyword evidence="13 16" id="KW-0325">Glycoprotein</keyword>
<gene>
    <name evidence="19" type="ORF">g.6937</name>
</gene>
<dbReference type="EMBL" id="GDQN01010334">
    <property type="protein sequence ID" value="JAT80720.1"/>
    <property type="molecule type" value="Transcribed_RNA"/>
</dbReference>
<dbReference type="CDD" id="cd00899">
    <property type="entry name" value="b4GalT"/>
    <property type="match status" value="1"/>
</dbReference>
<dbReference type="Pfam" id="PF02709">
    <property type="entry name" value="Glyco_transf_7C"/>
    <property type="match status" value="1"/>
</dbReference>
<dbReference type="PRINTS" id="PR02050">
    <property type="entry name" value="B14GALTRFASE"/>
</dbReference>
<dbReference type="FunFam" id="3.90.550.10:FF:000062">
    <property type="entry name" value="beta-1,4-galactosyltransferase 7 isoform X1"/>
    <property type="match status" value="1"/>
</dbReference>
<keyword evidence="11" id="KW-0333">Golgi apparatus</keyword>
<evidence type="ECO:0000256" key="1">
    <source>
        <dbReference type="ARBA" id="ARBA00001936"/>
    </source>
</evidence>
<dbReference type="GO" id="GO:0000139">
    <property type="term" value="C:Golgi membrane"/>
    <property type="evidence" value="ECO:0007669"/>
    <property type="project" value="UniProtKB-SubCell"/>
</dbReference>
<dbReference type="GO" id="GO:0046525">
    <property type="term" value="F:xylosylprotein 4-beta-galactosyltransferase activity"/>
    <property type="evidence" value="ECO:0007669"/>
    <property type="project" value="UniProtKB-EC"/>
</dbReference>
<dbReference type="GO" id="GO:0030166">
    <property type="term" value="P:proteoglycan biosynthetic process"/>
    <property type="evidence" value="ECO:0007669"/>
    <property type="project" value="TreeGrafter"/>
</dbReference>
<comment type="cofactor">
    <cofactor evidence="1 16">
        <name>Mn(2+)</name>
        <dbReference type="ChEBI" id="CHEBI:29035"/>
    </cofactor>
</comment>
<reference evidence="19" key="1">
    <citation type="submission" date="2015-09" db="EMBL/GenBank/DDBJ databases">
        <title>De novo assembly of Pectinophora gossypiella (Pink Bollworm) gut transcriptome.</title>
        <authorList>
            <person name="Tassone E.E."/>
        </authorList>
    </citation>
    <scope>NUCLEOTIDE SEQUENCE</scope>
</reference>
<comment type="subcellular location">
    <subcellularLocation>
        <location evidence="2">Golgi apparatus membrane</location>
        <topology evidence="2">Single-pass type II membrane protein</topology>
    </subcellularLocation>
    <subcellularLocation>
        <location evidence="16">Membrane</location>
        <topology evidence="16">Single-pass type II membrane protein</topology>
    </subcellularLocation>
</comment>
<evidence type="ECO:0000256" key="6">
    <source>
        <dbReference type="ARBA" id="ARBA00022679"/>
    </source>
</evidence>
<comment type="pathway">
    <text evidence="3 16">Protein modification; protein glycosylation.</text>
</comment>
<proteinExistence type="inferred from homology"/>
<evidence type="ECO:0000256" key="11">
    <source>
        <dbReference type="ARBA" id="ARBA00023034"/>
    </source>
</evidence>
<dbReference type="PANTHER" id="PTHR19300">
    <property type="entry name" value="BETA-1,4-GALACTOSYLTRANSFERASE"/>
    <property type="match status" value="1"/>
</dbReference>
<feature type="domain" description="Galactosyltransferase C-terminal" evidence="17">
    <location>
        <begin position="150"/>
        <end position="225"/>
    </location>
</feature>
<evidence type="ECO:0000256" key="5">
    <source>
        <dbReference type="ARBA" id="ARBA00022676"/>
    </source>
</evidence>
<dbReference type="GO" id="GO:0046872">
    <property type="term" value="F:metal ion binding"/>
    <property type="evidence" value="ECO:0007669"/>
    <property type="project" value="UniProtKB-UniRule"/>
</dbReference>
<evidence type="ECO:0000256" key="16">
    <source>
        <dbReference type="RuleBase" id="RU368121"/>
    </source>
</evidence>
<dbReference type="InterPro" id="IPR003859">
    <property type="entry name" value="Galactosyl_T"/>
</dbReference>
<keyword evidence="12" id="KW-0472">Membrane</keyword>
<dbReference type="OrthoDB" id="6020664at2759"/>
<evidence type="ECO:0000256" key="7">
    <source>
        <dbReference type="ARBA" id="ARBA00022692"/>
    </source>
</evidence>
<dbReference type="EC" id="2.4.1.-" evidence="16"/>
<dbReference type="InterPro" id="IPR027995">
    <property type="entry name" value="Galactosyl_T_N"/>
</dbReference>
<dbReference type="UniPathway" id="UPA00378"/>
<dbReference type="SUPFAM" id="SSF53448">
    <property type="entry name" value="Nucleotide-diphospho-sugar transferases"/>
    <property type="match status" value="1"/>
</dbReference>
<evidence type="ECO:0000259" key="17">
    <source>
        <dbReference type="Pfam" id="PF02709"/>
    </source>
</evidence>
<evidence type="ECO:0000313" key="19">
    <source>
        <dbReference type="EMBL" id="JAT80720.1"/>
    </source>
</evidence>
<dbReference type="Gene3D" id="3.90.550.10">
    <property type="entry name" value="Spore Coat Polysaccharide Biosynthesis Protein SpsA, Chain A"/>
    <property type="match status" value="1"/>
</dbReference>
<evidence type="ECO:0000256" key="8">
    <source>
        <dbReference type="ARBA" id="ARBA00022723"/>
    </source>
</evidence>
<accession>A0A1E1W143</accession>
<comment type="similarity">
    <text evidence="4 16">Belongs to the glycosyltransferase 7 family.</text>
</comment>
<organism evidence="19">
    <name type="scientific">Pectinophora gossypiella</name>
    <name type="common">Cotton pink bollworm</name>
    <name type="synonym">Depressaria gossypiella</name>
    <dbReference type="NCBI Taxonomy" id="13191"/>
    <lineage>
        <taxon>Eukaryota</taxon>
        <taxon>Metazoa</taxon>
        <taxon>Ecdysozoa</taxon>
        <taxon>Arthropoda</taxon>
        <taxon>Hexapoda</taxon>
        <taxon>Insecta</taxon>
        <taxon>Pterygota</taxon>
        <taxon>Neoptera</taxon>
        <taxon>Endopterygota</taxon>
        <taxon>Lepidoptera</taxon>
        <taxon>Glossata</taxon>
        <taxon>Ditrysia</taxon>
        <taxon>Gelechioidea</taxon>
        <taxon>Gelechiidae</taxon>
        <taxon>Apatetrinae</taxon>
        <taxon>Pectinophora</taxon>
    </lineage>
</organism>
<evidence type="ECO:0000256" key="2">
    <source>
        <dbReference type="ARBA" id="ARBA00004323"/>
    </source>
</evidence>
<evidence type="ECO:0000256" key="9">
    <source>
        <dbReference type="ARBA" id="ARBA00022968"/>
    </source>
</evidence>
<dbReference type="PANTHER" id="PTHR19300:SF30">
    <property type="entry name" value="BETA-1,4-GALACTOSYLTRANSFERASE 7"/>
    <property type="match status" value="1"/>
</dbReference>
<dbReference type="AlphaFoldDB" id="A0A1E1W143"/>
<comment type="function">
    <text evidence="16">Catalyzes the transfer of galactose onto proteins or lipids.</text>
</comment>
<evidence type="ECO:0000256" key="13">
    <source>
        <dbReference type="ARBA" id="ARBA00023180"/>
    </source>
</evidence>
<keyword evidence="10" id="KW-1133">Transmembrane helix</keyword>
<sequence length="305" mass="35551">MSTSFKFMGFRINSSKCLTICLGLTFVMGCYLAVLPIQSEKDALPKAMRPQISSKVPVKKRLAVLVPFRDRFEELLEFVPHMYNFLNKQRIPFDIFVIQQSDSFRFNRASLINVGFLLTEKNHDYIAMHDVDLLPLNDNLKYDYPAYGPIHISSPETHPKYHYNTFIGGILLIKREHFQLVKGMSNNYWGWGLEDDEFYVRIKDAGLSVSRPANITTGTENTFKHVHDKTYRRRDMRKCYNQREVTRRRDRKTGIHDVRYKIKGEHTLTINSLPLTVYSVELLCDRNATPWCQCPDPKKASSNTK</sequence>
<dbReference type="InterPro" id="IPR029044">
    <property type="entry name" value="Nucleotide-diphossugar_trans"/>
</dbReference>
<keyword evidence="8 16" id="KW-0479">Metal-binding</keyword>
<evidence type="ECO:0000256" key="14">
    <source>
        <dbReference type="ARBA" id="ARBA00023211"/>
    </source>
</evidence>
<protein>
    <recommendedName>
        <fullName evidence="16">Beta-1,4-N-acetylgalactosaminyltransferase</fullName>
        <ecNumber evidence="16">2.4.1.-</ecNumber>
    </recommendedName>
    <alternativeName>
        <fullName evidence="16">Beta-4-GalNAcT</fullName>
    </alternativeName>
</protein>
<evidence type="ECO:0000256" key="10">
    <source>
        <dbReference type="ARBA" id="ARBA00022989"/>
    </source>
</evidence>
<evidence type="ECO:0000256" key="4">
    <source>
        <dbReference type="ARBA" id="ARBA00005735"/>
    </source>
</evidence>
<dbReference type="Pfam" id="PF13733">
    <property type="entry name" value="Glyco_transf_7N"/>
    <property type="match status" value="1"/>
</dbReference>
<feature type="domain" description="Galactosyltransferase N-terminal" evidence="18">
    <location>
        <begin position="58"/>
        <end position="142"/>
    </location>
</feature>
<dbReference type="PROSITE" id="PS51257">
    <property type="entry name" value="PROKAR_LIPOPROTEIN"/>
    <property type="match status" value="1"/>
</dbReference>
<dbReference type="InterPro" id="IPR027791">
    <property type="entry name" value="Galactosyl_T_C"/>
</dbReference>
<comment type="catalytic activity">
    <reaction evidence="15">
        <text>3-O-(beta-D-xylosyl)-L-seryl-[protein] + UDP-alpha-D-galactose = 3-O-(beta-D-galactosyl-(1-&gt;4)-beta-D-xylosyl)-L-seryl-[protein] + UDP + H(+)</text>
        <dbReference type="Rhea" id="RHEA:15297"/>
        <dbReference type="Rhea" id="RHEA-COMP:12567"/>
        <dbReference type="Rhea" id="RHEA-COMP:12570"/>
        <dbReference type="ChEBI" id="CHEBI:15378"/>
        <dbReference type="ChEBI" id="CHEBI:58223"/>
        <dbReference type="ChEBI" id="CHEBI:66914"/>
        <dbReference type="ChEBI" id="CHEBI:132085"/>
        <dbReference type="ChEBI" id="CHEBI:132088"/>
        <dbReference type="EC" id="2.4.1.133"/>
    </reaction>
</comment>
<dbReference type="GO" id="GO:0005975">
    <property type="term" value="P:carbohydrate metabolic process"/>
    <property type="evidence" value="ECO:0007669"/>
    <property type="project" value="InterPro"/>
</dbReference>
<keyword evidence="6 16" id="KW-0808">Transferase</keyword>
<keyword evidence="14 16" id="KW-0464">Manganese</keyword>
<keyword evidence="5 16" id="KW-0328">Glycosyltransferase</keyword>
<evidence type="ECO:0000256" key="15">
    <source>
        <dbReference type="ARBA" id="ARBA00051458"/>
    </source>
</evidence>
<evidence type="ECO:0000256" key="12">
    <source>
        <dbReference type="ARBA" id="ARBA00023136"/>
    </source>
</evidence>
<evidence type="ECO:0000256" key="3">
    <source>
        <dbReference type="ARBA" id="ARBA00004922"/>
    </source>
</evidence>
<keyword evidence="7" id="KW-0812">Transmembrane</keyword>